<name>A0AA35UZM8_LACSI</name>
<keyword evidence="2" id="KW-1185">Reference proteome</keyword>
<dbReference type="EMBL" id="OX465086">
    <property type="protein sequence ID" value="CAI9261905.1"/>
    <property type="molecule type" value="Genomic_DNA"/>
</dbReference>
<dbReference type="Proteomes" id="UP001177003">
    <property type="component" value="Chromosome 0"/>
</dbReference>
<evidence type="ECO:0000313" key="1">
    <source>
        <dbReference type="EMBL" id="CAI9261905.1"/>
    </source>
</evidence>
<proteinExistence type="predicted"/>
<gene>
    <name evidence="1" type="ORF">LSALG_LOCUS2678</name>
</gene>
<accession>A0AA35UZM8</accession>
<sequence>MCLFVPAHDDQRWKLKEPVGYSITRTDDVRIFLATWIEVWKTSDLSPKLYFGHALELSQLITTDIGVVSIVCSQDSVKGVVCELVLLTLESKGEHPHRVILCISGKELKCKVLVCAHRKS</sequence>
<evidence type="ECO:0000313" key="2">
    <source>
        <dbReference type="Proteomes" id="UP001177003"/>
    </source>
</evidence>
<dbReference type="AlphaFoldDB" id="A0AA35UZM8"/>
<protein>
    <submittedName>
        <fullName evidence="1">Uncharacterized protein</fullName>
    </submittedName>
</protein>
<organism evidence="1 2">
    <name type="scientific">Lactuca saligna</name>
    <name type="common">Willowleaf lettuce</name>
    <dbReference type="NCBI Taxonomy" id="75948"/>
    <lineage>
        <taxon>Eukaryota</taxon>
        <taxon>Viridiplantae</taxon>
        <taxon>Streptophyta</taxon>
        <taxon>Embryophyta</taxon>
        <taxon>Tracheophyta</taxon>
        <taxon>Spermatophyta</taxon>
        <taxon>Magnoliopsida</taxon>
        <taxon>eudicotyledons</taxon>
        <taxon>Gunneridae</taxon>
        <taxon>Pentapetalae</taxon>
        <taxon>asterids</taxon>
        <taxon>campanulids</taxon>
        <taxon>Asterales</taxon>
        <taxon>Asteraceae</taxon>
        <taxon>Cichorioideae</taxon>
        <taxon>Cichorieae</taxon>
        <taxon>Lactucinae</taxon>
        <taxon>Lactuca</taxon>
    </lineage>
</organism>
<reference evidence="1" key="1">
    <citation type="submission" date="2023-04" db="EMBL/GenBank/DDBJ databases">
        <authorList>
            <person name="Vijverberg K."/>
            <person name="Xiong W."/>
            <person name="Schranz E."/>
        </authorList>
    </citation>
    <scope>NUCLEOTIDE SEQUENCE</scope>
</reference>